<dbReference type="AlphaFoldDB" id="A0A6G8IEW4"/>
<evidence type="ECO:0000313" key="2">
    <source>
        <dbReference type="Proteomes" id="UP000503162"/>
    </source>
</evidence>
<sequence length="419" mass="46744">MSTILTDDERRQAIQSIVLTSHGTADQIARAVEAAVLAKLAQQAPVAWMREGWGPDCGPYVEFYRDDEMGVLRERKDFIALYTHPAPQQADRQRVPDVQDMLECLAADIEAIGVMHRGSPSYEHDAHWMRSKAAKAVRDLAAMLAAAPEAPAQADEGDVVVCWNHDRTRILAVTRQNVEGQILKVIAEAPTQAEAPSEREKFCAWFKLKYLRAPHGGDGQPDLGLWQVWQARAALASQPQAAIGHPKKLWLWRNHVGGRPEYWAFDNPYPKNLENADPQTVGQPCGYAIFKPSRDGSNGRTEDQVLKEMTSVRASQPQAEAKPVAPYCYVYEYDGVFGLHREFYPSEWNGREPDRTIPLYLHPPTQASEQERRDAERCQRALSILVGSWEAGTLRSGDWREAKEALAAIDAARRAGGAG</sequence>
<evidence type="ECO:0000313" key="1">
    <source>
        <dbReference type="EMBL" id="QIM51585.1"/>
    </source>
</evidence>
<keyword evidence="2" id="KW-1185">Reference proteome</keyword>
<dbReference type="RefSeq" id="WP_166225553.1">
    <property type="nucleotide sequence ID" value="NZ_CP049989.1"/>
</dbReference>
<gene>
    <name evidence="1" type="ORF">G9Q37_05255</name>
</gene>
<organism evidence="1 2">
    <name type="scientific">Hydrogenophaga crocea</name>
    <dbReference type="NCBI Taxonomy" id="2716225"/>
    <lineage>
        <taxon>Bacteria</taxon>
        <taxon>Pseudomonadati</taxon>
        <taxon>Pseudomonadota</taxon>
        <taxon>Betaproteobacteria</taxon>
        <taxon>Burkholderiales</taxon>
        <taxon>Comamonadaceae</taxon>
        <taxon>Hydrogenophaga</taxon>
    </lineage>
</organism>
<dbReference type="EMBL" id="CP049989">
    <property type="protein sequence ID" value="QIM51585.1"/>
    <property type="molecule type" value="Genomic_DNA"/>
</dbReference>
<dbReference type="Proteomes" id="UP000503162">
    <property type="component" value="Chromosome"/>
</dbReference>
<accession>A0A6G8IEW4</accession>
<dbReference type="KEGG" id="hcz:G9Q37_05255"/>
<proteinExistence type="predicted"/>
<reference evidence="1 2" key="1">
    <citation type="submission" date="2020-03" db="EMBL/GenBank/DDBJ databases">
        <title>Hydrogenophaga sp. nov. isolated from cyanobacterial mat.</title>
        <authorList>
            <person name="Thorat V."/>
            <person name="Kirdat K."/>
            <person name="Tiwarekar B."/>
            <person name="Costa E.D."/>
            <person name="Yadav A."/>
        </authorList>
    </citation>
    <scope>NUCLEOTIDE SEQUENCE [LARGE SCALE GENOMIC DNA]</scope>
    <source>
        <strain evidence="1 2">BA0156</strain>
    </source>
</reference>
<name>A0A6G8IEW4_9BURK</name>
<protein>
    <submittedName>
        <fullName evidence="1">Uncharacterized protein</fullName>
    </submittedName>
</protein>